<evidence type="ECO:0000256" key="2">
    <source>
        <dbReference type="ARBA" id="ARBA00022737"/>
    </source>
</evidence>
<keyword evidence="6" id="KW-0131">Cell cycle</keyword>
<evidence type="ECO:0000256" key="5">
    <source>
        <dbReference type="ARBA" id="ARBA00022803"/>
    </source>
</evidence>
<dbReference type="Proteomes" id="UP000078343">
    <property type="component" value="Unassembled WGS sequence"/>
</dbReference>
<gene>
    <name evidence="10" type="ORF">AYL99_03718</name>
</gene>
<feature type="compositionally biased region" description="Gly residues" evidence="8">
    <location>
        <begin position="709"/>
        <end position="720"/>
    </location>
</feature>
<feature type="repeat" description="TPR" evidence="7">
    <location>
        <begin position="502"/>
        <end position="535"/>
    </location>
</feature>
<dbReference type="PROSITE" id="PS50005">
    <property type="entry name" value="TPR"/>
    <property type="match status" value="3"/>
</dbReference>
<dbReference type="AlphaFoldDB" id="A0A178ZR92"/>
<feature type="compositionally biased region" description="Low complexity" evidence="8">
    <location>
        <begin position="546"/>
        <end position="557"/>
    </location>
</feature>
<dbReference type="Pfam" id="PF13181">
    <property type="entry name" value="TPR_8"/>
    <property type="match status" value="2"/>
</dbReference>
<dbReference type="GO" id="GO:0005680">
    <property type="term" value="C:anaphase-promoting complex"/>
    <property type="evidence" value="ECO:0007669"/>
    <property type="project" value="EnsemblFungi"/>
</dbReference>
<feature type="repeat" description="TPR" evidence="7">
    <location>
        <begin position="434"/>
        <end position="467"/>
    </location>
</feature>
<dbReference type="GeneID" id="30007887"/>
<feature type="region of interest" description="Disordered" evidence="8">
    <location>
        <begin position="130"/>
        <end position="163"/>
    </location>
</feature>
<evidence type="ECO:0000256" key="6">
    <source>
        <dbReference type="ARBA" id="ARBA00023306"/>
    </source>
</evidence>
<dbReference type="GO" id="GO:0016567">
    <property type="term" value="P:protein ubiquitination"/>
    <property type="evidence" value="ECO:0007669"/>
    <property type="project" value="TreeGrafter"/>
</dbReference>
<dbReference type="Gene3D" id="1.25.40.10">
    <property type="entry name" value="Tetratricopeptide repeat domain"/>
    <property type="match status" value="2"/>
</dbReference>
<evidence type="ECO:0000259" key="9">
    <source>
        <dbReference type="Pfam" id="PF04049"/>
    </source>
</evidence>
<feature type="compositionally biased region" description="Basic and acidic residues" evidence="8">
    <location>
        <begin position="625"/>
        <end position="649"/>
    </location>
</feature>
<feature type="domain" description="Cdc23" evidence="9">
    <location>
        <begin position="23"/>
        <end position="339"/>
    </location>
</feature>
<feature type="region of interest" description="Disordered" evidence="8">
    <location>
        <begin position="546"/>
        <end position="579"/>
    </location>
</feature>
<dbReference type="EMBL" id="LVYI01000003">
    <property type="protein sequence ID" value="OAP61515.1"/>
    <property type="molecule type" value="Genomic_DNA"/>
</dbReference>
<dbReference type="InterPro" id="IPR007192">
    <property type="entry name" value="APC8"/>
</dbReference>
<dbReference type="SMART" id="SM00028">
    <property type="entry name" value="TPR"/>
    <property type="match status" value="5"/>
</dbReference>
<dbReference type="SUPFAM" id="SSF48452">
    <property type="entry name" value="TPR-like"/>
    <property type="match status" value="2"/>
</dbReference>
<dbReference type="GO" id="GO:0051301">
    <property type="term" value="P:cell division"/>
    <property type="evidence" value="ECO:0007669"/>
    <property type="project" value="UniProtKB-KW"/>
</dbReference>
<protein>
    <recommendedName>
        <fullName evidence="9">Cdc23 domain-containing protein</fullName>
    </recommendedName>
</protein>
<accession>A0A178ZR92</accession>
<dbReference type="Pfam" id="PF13414">
    <property type="entry name" value="TPR_11"/>
    <property type="match status" value="1"/>
</dbReference>
<reference evidence="10 11" key="1">
    <citation type="submission" date="2016-04" db="EMBL/GenBank/DDBJ databases">
        <title>Draft genome of Fonsecaea erecta CBS 125763.</title>
        <authorList>
            <person name="Weiss V.A."/>
            <person name="Vicente V.A."/>
            <person name="Raittz R.T."/>
            <person name="Moreno L.F."/>
            <person name="De Souza E.M."/>
            <person name="Pedrosa F.O."/>
            <person name="Steffens M.B."/>
            <person name="Faoro H."/>
            <person name="Tadra-Sfeir M.Z."/>
            <person name="Najafzadeh M.J."/>
            <person name="Felipe M.S."/>
            <person name="Teixeira M."/>
            <person name="Sun J."/>
            <person name="Xi L."/>
            <person name="Gomes R."/>
            <person name="De Azevedo C.M."/>
            <person name="Salgado C.G."/>
            <person name="Da Silva M.B."/>
            <person name="Nascimento M.F."/>
            <person name="Queiroz-Telles F."/>
            <person name="Attili D.S."/>
            <person name="Gorbushina A."/>
        </authorList>
    </citation>
    <scope>NUCLEOTIDE SEQUENCE [LARGE SCALE GENOMIC DNA]</scope>
    <source>
        <strain evidence="10 11">CBS 125763</strain>
    </source>
</reference>
<evidence type="ECO:0000313" key="11">
    <source>
        <dbReference type="Proteomes" id="UP000078343"/>
    </source>
</evidence>
<keyword evidence="11" id="KW-1185">Reference proteome</keyword>
<feature type="region of interest" description="Disordered" evidence="8">
    <location>
        <begin position="622"/>
        <end position="720"/>
    </location>
</feature>
<feature type="compositionally biased region" description="Polar residues" evidence="8">
    <location>
        <begin position="564"/>
        <end position="574"/>
    </location>
</feature>
<feature type="compositionally biased region" description="Low complexity" evidence="8">
    <location>
        <begin position="651"/>
        <end position="661"/>
    </location>
</feature>
<keyword evidence="4" id="KW-0833">Ubl conjugation pathway</keyword>
<dbReference type="InterPro" id="IPR011990">
    <property type="entry name" value="TPR-like_helical_dom_sf"/>
</dbReference>
<evidence type="ECO:0000256" key="3">
    <source>
        <dbReference type="ARBA" id="ARBA00022776"/>
    </source>
</evidence>
<name>A0A178ZR92_9EURO</name>
<keyword evidence="2" id="KW-0677">Repeat</keyword>
<dbReference type="InterPro" id="IPR019734">
    <property type="entry name" value="TPR_rpt"/>
</dbReference>
<organism evidence="10 11">
    <name type="scientific">Fonsecaea erecta</name>
    <dbReference type="NCBI Taxonomy" id="1367422"/>
    <lineage>
        <taxon>Eukaryota</taxon>
        <taxon>Fungi</taxon>
        <taxon>Dikarya</taxon>
        <taxon>Ascomycota</taxon>
        <taxon>Pezizomycotina</taxon>
        <taxon>Eurotiomycetes</taxon>
        <taxon>Chaetothyriomycetidae</taxon>
        <taxon>Chaetothyriales</taxon>
        <taxon>Herpotrichiellaceae</taxon>
        <taxon>Fonsecaea</taxon>
    </lineage>
</organism>
<evidence type="ECO:0000313" key="10">
    <source>
        <dbReference type="EMBL" id="OAP61515.1"/>
    </source>
</evidence>
<sequence length="794" mass="88310">MVAPRHNESLGSVGELDAEVVSELRDRLTEVSIKCSERCLYQSAKWAAELLDSLPEDDDPFRDSPTQATDNVQSSYRLLSTSYDDPEEAALEAKEASKYLLAKAFFDTKEFDRCTAVFLPPAIPAGGLAIFDKPKKRTPASTPSRTKGKSKESGTTTTSSPYPRLSQKSLFLALYARYLAGEKRKDEESEMVLGPADGGQTVNRELPALARGLEAYFQVRDAADPQLKRSQGWLEYLYGTVLAKSRQEQLAQQWLLRSVRLNPYHWGAWEELATLLSSIDDLNSQLSPSVLPQNLMSIMYQAYASVDLFSTSDQSTTLNYLRILLNYFPTSTFLLTQLALSHYHAKEYESSASIFQELLVAHPHRLDGLDHYSNILYVMADRPKLAFLAHLATSVDKFRPETCCVVGNYYSLCSQHEKAVMYFRRALTLDRNFLSAWTLMGHEYIELKNTHAAIESYRRAVDVNRKDYRAWYGLGQAYEVLDMGFYALFYYQRAAGLRPYDPKMWQAVGSCYAKMDRLDQAIKALKRALVAGTYFEESTSVQSSFNASSSVSSNLTSGTKRGHSTSQTKSNQQKPARRLLDPETLYQIALLCERRGGEEGEKEAVQYMELCVAQETGGSHMSVLKAEKSLRRRQRKEDRKSAAAEERRARAAQMRAQGGAEMELDAGQETAGADDDTEIMSPRSASPSSPSGSSPSLSDVENVGDISADGGGGSGVDGFGTGTTATTSKARLWLARWCVKKGDLDRAERLAEELCMDGYEVEEAKGLVREVRGRRDVDASGMSEGLDLLQPPNT</sequence>
<dbReference type="PANTHER" id="PTHR12558:SF10">
    <property type="entry name" value="CELL DIVISION CYCLE PROTEIN 23 HOMOLOG"/>
    <property type="match status" value="1"/>
</dbReference>
<keyword evidence="1" id="KW-0132">Cell division</keyword>
<dbReference type="STRING" id="1367422.A0A178ZR92"/>
<dbReference type="RefSeq" id="XP_018694882.1">
    <property type="nucleotide sequence ID" value="XM_018835232.1"/>
</dbReference>
<feature type="repeat" description="TPR" evidence="7">
    <location>
        <begin position="400"/>
        <end position="433"/>
    </location>
</feature>
<dbReference type="PANTHER" id="PTHR12558">
    <property type="entry name" value="CELL DIVISION CYCLE 16,23,27"/>
    <property type="match status" value="1"/>
</dbReference>
<keyword evidence="3" id="KW-0498">Mitosis</keyword>
<keyword evidence="5 7" id="KW-0802">TPR repeat</keyword>
<feature type="compositionally biased region" description="Acidic residues" evidence="8">
    <location>
        <begin position="662"/>
        <end position="678"/>
    </location>
</feature>
<evidence type="ECO:0000256" key="8">
    <source>
        <dbReference type="SAM" id="MobiDB-lite"/>
    </source>
</evidence>
<dbReference type="Pfam" id="PF04049">
    <property type="entry name" value="ANAPC8"/>
    <property type="match status" value="1"/>
</dbReference>
<evidence type="ECO:0000256" key="7">
    <source>
        <dbReference type="PROSITE-ProRule" id="PRU00339"/>
    </source>
</evidence>
<dbReference type="GO" id="GO:0045842">
    <property type="term" value="P:positive regulation of mitotic metaphase/anaphase transition"/>
    <property type="evidence" value="ECO:0007669"/>
    <property type="project" value="TreeGrafter"/>
</dbReference>
<evidence type="ECO:0000256" key="4">
    <source>
        <dbReference type="ARBA" id="ARBA00022786"/>
    </source>
</evidence>
<dbReference type="OrthoDB" id="10262026at2759"/>
<dbReference type="GO" id="GO:0031145">
    <property type="term" value="P:anaphase-promoting complex-dependent catabolic process"/>
    <property type="evidence" value="ECO:0007669"/>
    <property type="project" value="TreeGrafter"/>
</dbReference>
<evidence type="ECO:0000256" key="1">
    <source>
        <dbReference type="ARBA" id="ARBA00022618"/>
    </source>
</evidence>
<feature type="compositionally biased region" description="Low complexity" evidence="8">
    <location>
        <begin position="681"/>
        <end position="708"/>
    </location>
</feature>
<proteinExistence type="predicted"/>
<comment type="caution">
    <text evidence="10">The sequence shown here is derived from an EMBL/GenBank/DDBJ whole genome shotgun (WGS) entry which is preliminary data.</text>
</comment>